<protein>
    <submittedName>
        <fullName evidence="1">Uncharacterized protein</fullName>
    </submittedName>
</protein>
<proteinExistence type="predicted"/>
<dbReference type="AlphaFoldDB" id="A0A0A9H637"/>
<reference evidence="1" key="1">
    <citation type="submission" date="2014-09" db="EMBL/GenBank/DDBJ databases">
        <authorList>
            <person name="Magalhaes I.L.F."/>
            <person name="Oliveira U."/>
            <person name="Santos F.R."/>
            <person name="Vidigal T.H.D.A."/>
            <person name="Brescovit A.D."/>
            <person name="Santos A.J."/>
        </authorList>
    </citation>
    <scope>NUCLEOTIDE SEQUENCE</scope>
    <source>
        <tissue evidence="1">Shoot tissue taken approximately 20 cm above the soil surface</tissue>
    </source>
</reference>
<accession>A0A0A9H637</accession>
<sequence>MLSNIFEIFHDHFHHLLNHGSMGAHGVGALDMFSPLYFAEPNTCSPCFGTKSDFRYNEYKVMEMRTKPSAKHSLLGAQIL</sequence>
<evidence type="ECO:0000313" key="1">
    <source>
        <dbReference type="EMBL" id="JAE31264.1"/>
    </source>
</evidence>
<organism evidence="1">
    <name type="scientific">Arundo donax</name>
    <name type="common">Giant reed</name>
    <name type="synonym">Donax arundinaceus</name>
    <dbReference type="NCBI Taxonomy" id="35708"/>
    <lineage>
        <taxon>Eukaryota</taxon>
        <taxon>Viridiplantae</taxon>
        <taxon>Streptophyta</taxon>
        <taxon>Embryophyta</taxon>
        <taxon>Tracheophyta</taxon>
        <taxon>Spermatophyta</taxon>
        <taxon>Magnoliopsida</taxon>
        <taxon>Liliopsida</taxon>
        <taxon>Poales</taxon>
        <taxon>Poaceae</taxon>
        <taxon>PACMAD clade</taxon>
        <taxon>Arundinoideae</taxon>
        <taxon>Arundineae</taxon>
        <taxon>Arundo</taxon>
    </lineage>
</organism>
<reference evidence="1" key="2">
    <citation type="journal article" date="2015" name="Data Brief">
        <title>Shoot transcriptome of the giant reed, Arundo donax.</title>
        <authorList>
            <person name="Barrero R.A."/>
            <person name="Guerrero F.D."/>
            <person name="Moolhuijzen P."/>
            <person name="Goolsby J.A."/>
            <person name="Tidwell J."/>
            <person name="Bellgard S.E."/>
            <person name="Bellgard M.I."/>
        </authorList>
    </citation>
    <scope>NUCLEOTIDE SEQUENCE</scope>
    <source>
        <tissue evidence="1">Shoot tissue taken approximately 20 cm above the soil surface</tissue>
    </source>
</reference>
<name>A0A0A9H637_ARUDO</name>
<dbReference type="EMBL" id="GBRH01166632">
    <property type="protein sequence ID" value="JAE31264.1"/>
    <property type="molecule type" value="Transcribed_RNA"/>
</dbReference>